<evidence type="ECO:0008006" key="10">
    <source>
        <dbReference type="Google" id="ProtNLM"/>
    </source>
</evidence>
<gene>
    <name evidence="8" type="ORF">Cco03nite_15100</name>
</gene>
<evidence type="ECO:0000256" key="4">
    <source>
        <dbReference type="ARBA" id="ARBA00022692"/>
    </source>
</evidence>
<evidence type="ECO:0000313" key="9">
    <source>
        <dbReference type="Proteomes" id="UP000630887"/>
    </source>
</evidence>
<evidence type="ECO:0000256" key="3">
    <source>
        <dbReference type="ARBA" id="ARBA00022475"/>
    </source>
</evidence>
<accession>A0A8J3KZ87</accession>
<dbReference type="Pfam" id="PF04226">
    <property type="entry name" value="Transgly_assoc"/>
    <property type="match status" value="1"/>
</dbReference>
<evidence type="ECO:0000256" key="6">
    <source>
        <dbReference type="ARBA" id="ARBA00023136"/>
    </source>
</evidence>
<dbReference type="EMBL" id="BONI01000009">
    <property type="protein sequence ID" value="GIG04810.1"/>
    <property type="molecule type" value="Genomic_DNA"/>
</dbReference>
<evidence type="ECO:0000256" key="1">
    <source>
        <dbReference type="ARBA" id="ARBA00004651"/>
    </source>
</evidence>
<keyword evidence="4 7" id="KW-0812">Transmembrane</keyword>
<keyword evidence="9" id="KW-1185">Reference proteome</keyword>
<dbReference type="InterPro" id="IPR007341">
    <property type="entry name" value="Transgly_assoc"/>
</dbReference>
<dbReference type="Proteomes" id="UP000630887">
    <property type="component" value="Unassembled WGS sequence"/>
</dbReference>
<keyword evidence="6 7" id="KW-0472">Membrane</keyword>
<comment type="similarity">
    <text evidence="2">Belongs to the UPF0410 family.</text>
</comment>
<dbReference type="GO" id="GO:0005886">
    <property type="term" value="C:plasma membrane"/>
    <property type="evidence" value="ECO:0007669"/>
    <property type="project" value="UniProtKB-SubCell"/>
</dbReference>
<comment type="subcellular location">
    <subcellularLocation>
        <location evidence="1">Cell membrane</location>
        <topology evidence="1">Multi-pass membrane protein</topology>
    </subcellularLocation>
</comment>
<keyword evidence="3" id="KW-1003">Cell membrane</keyword>
<protein>
    <recommendedName>
        <fullName evidence="10">GlsB/YeaQ/YmgE family stress response membrane protein</fullName>
    </recommendedName>
</protein>
<evidence type="ECO:0000256" key="5">
    <source>
        <dbReference type="ARBA" id="ARBA00022989"/>
    </source>
</evidence>
<feature type="transmembrane region" description="Helical" evidence="7">
    <location>
        <begin position="6"/>
        <end position="24"/>
    </location>
</feature>
<evidence type="ECO:0000256" key="2">
    <source>
        <dbReference type="ARBA" id="ARBA00011006"/>
    </source>
</evidence>
<dbReference type="AlphaFoldDB" id="A0A8J3KZ87"/>
<reference evidence="8 9" key="1">
    <citation type="submission" date="2021-01" db="EMBL/GenBank/DDBJ databases">
        <title>Whole genome shotgun sequence of Catellatospora coxensis NBRC 107359.</title>
        <authorList>
            <person name="Komaki H."/>
            <person name="Tamura T."/>
        </authorList>
    </citation>
    <scope>NUCLEOTIDE SEQUENCE [LARGE SCALE GENOMIC DNA]</scope>
    <source>
        <strain evidence="8 9">NBRC 107359</strain>
    </source>
</reference>
<proteinExistence type="inferred from homology"/>
<name>A0A8J3KZ87_9ACTN</name>
<comment type="caution">
    <text evidence="8">The sequence shown here is derived from an EMBL/GenBank/DDBJ whole genome shotgun (WGS) entry which is preliminary data.</text>
</comment>
<evidence type="ECO:0000313" key="8">
    <source>
        <dbReference type="EMBL" id="GIG04810.1"/>
    </source>
</evidence>
<sequence>MRYVLILAILVWGFLVGWLAWLIVRGGGFRTIRWPQAVAAGLIGSFVGGLGISLLNGDGLALRPSGLIGSVIGAVIVLLIWGSIQRRRAR</sequence>
<organism evidence="8 9">
    <name type="scientific">Catellatospora coxensis</name>
    <dbReference type="NCBI Taxonomy" id="310354"/>
    <lineage>
        <taxon>Bacteria</taxon>
        <taxon>Bacillati</taxon>
        <taxon>Actinomycetota</taxon>
        <taxon>Actinomycetes</taxon>
        <taxon>Micromonosporales</taxon>
        <taxon>Micromonosporaceae</taxon>
        <taxon>Catellatospora</taxon>
    </lineage>
</organism>
<feature type="transmembrane region" description="Helical" evidence="7">
    <location>
        <begin position="36"/>
        <end position="55"/>
    </location>
</feature>
<evidence type="ECO:0000256" key="7">
    <source>
        <dbReference type="SAM" id="Phobius"/>
    </source>
</evidence>
<keyword evidence="5 7" id="KW-1133">Transmembrane helix</keyword>
<feature type="transmembrane region" description="Helical" evidence="7">
    <location>
        <begin position="67"/>
        <end position="84"/>
    </location>
</feature>